<accession>A0A7C0Y430</accession>
<comment type="function">
    <text evidence="6">Sigma factors are initiation factors that promote the attachment of RNA polymerase to specific initiation sites and are then released. This sigma factor is the primary sigma factor during exponential growth.</text>
</comment>
<dbReference type="Pfam" id="PF04542">
    <property type="entry name" value="Sigma70_r2"/>
    <property type="match status" value="1"/>
</dbReference>
<evidence type="ECO:0000259" key="9">
    <source>
        <dbReference type="PROSITE" id="PS00716"/>
    </source>
</evidence>
<dbReference type="SUPFAM" id="SSF88946">
    <property type="entry name" value="Sigma2 domain of RNA polymerase sigma factors"/>
    <property type="match status" value="1"/>
</dbReference>
<evidence type="ECO:0000256" key="2">
    <source>
        <dbReference type="ARBA" id="ARBA00023015"/>
    </source>
</evidence>
<feature type="coiled-coil region" evidence="7">
    <location>
        <begin position="201"/>
        <end position="263"/>
    </location>
</feature>
<keyword evidence="5 6" id="KW-0804">Transcription</keyword>
<keyword evidence="1 6" id="KW-0963">Cytoplasm</keyword>
<dbReference type="InterPro" id="IPR007127">
    <property type="entry name" value="RNA_pol_sigma_70_r1_1"/>
</dbReference>
<dbReference type="InterPro" id="IPR050239">
    <property type="entry name" value="Sigma-70_RNA_pol_init_factors"/>
</dbReference>
<dbReference type="InterPro" id="IPR013324">
    <property type="entry name" value="RNA_pol_sigma_r3/r4-like"/>
</dbReference>
<dbReference type="Pfam" id="PF04539">
    <property type="entry name" value="Sigma70_r3"/>
    <property type="match status" value="1"/>
</dbReference>
<dbReference type="GO" id="GO:0016987">
    <property type="term" value="F:sigma factor activity"/>
    <property type="evidence" value="ECO:0007669"/>
    <property type="project" value="UniProtKB-UniRule"/>
</dbReference>
<dbReference type="CDD" id="cd06171">
    <property type="entry name" value="Sigma70_r4"/>
    <property type="match status" value="1"/>
</dbReference>
<name>A0A7C0Y430_DESA2</name>
<feature type="region of interest" description="Sigma-70 factor domain-3" evidence="6">
    <location>
        <begin position="427"/>
        <end position="503"/>
    </location>
</feature>
<dbReference type="InterPro" id="IPR036388">
    <property type="entry name" value="WH-like_DNA-bd_sf"/>
</dbReference>
<dbReference type="HAMAP" id="MF_00963">
    <property type="entry name" value="Sigma70_RpoD_SigA"/>
    <property type="match status" value="1"/>
</dbReference>
<evidence type="ECO:0000256" key="7">
    <source>
        <dbReference type="SAM" id="Coils"/>
    </source>
</evidence>
<dbReference type="NCBIfam" id="TIGR02937">
    <property type="entry name" value="sigma70-ECF"/>
    <property type="match status" value="1"/>
</dbReference>
<feature type="short sequence motif" description="Interaction with polymerase core subunit RpoC" evidence="6">
    <location>
        <begin position="372"/>
        <end position="375"/>
    </location>
</feature>
<evidence type="ECO:0000256" key="1">
    <source>
        <dbReference type="ARBA" id="ARBA00022490"/>
    </source>
</evidence>
<dbReference type="Gene3D" id="1.10.601.10">
    <property type="entry name" value="RNA Polymerase Primary Sigma Factor"/>
    <property type="match status" value="1"/>
</dbReference>
<dbReference type="InterPro" id="IPR007630">
    <property type="entry name" value="RNA_pol_sigma70_r4"/>
</dbReference>
<dbReference type="Gene3D" id="1.10.220.120">
    <property type="entry name" value="Sigma-70 factor, region 1.1"/>
    <property type="match status" value="1"/>
</dbReference>
<feature type="domain" description="RNA polymerase sigma-70" evidence="9">
    <location>
        <begin position="541"/>
        <end position="567"/>
    </location>
</feature>
<dbReference type="GO" id="GO:0003677">
    <property type="term" value="F:DNA binding"/>
    <property type="evidence" value="ECO:0007669"/>
    <property type="project" value="UniProtKB-UniRule"/>
</dbReference>
<dbReference type="InterPro" id="IPR028630">
    <property type="entry name" value="Sigma70_RpoD"/>
</dbReference>
<feature type="coiled-coil region" evidence="7">
    <location>
        <begin position="327"/>
        <end position="354"/>
    </location>
</feature>
<comment type="similarity">
    <text evidence="6">Belongs to the sigma-70 factor family. RpoD/SigA subfamily.</text>
</comment>
<dbReference type="Pfam" id="PF03979">
    <property type="entry name" value="Sigma70_r1_1"/>
    <property type="match status" value="1"/>
</dbReference>
<dbReference type="PANTHER" id="PTHR30603:SF60">
    <property type="entry name" value="RNA POLYMERASE SIGMA FACTOR RPOD"/>
    <property type="match status" value="1"/>
</dbReference>
<keyword evidence="3 6" id="KW-0731">Sigma factor</keyword>
<dbReference type="NCBIfam" id="TIGR02393">
    <property type="entry name" value="RpoD_Cterm"/>
    <property type="match status" value="1"/>
</dbReference>
<dbReference type="EMBL" id="DRBS01000024">
    <property type="protein sequence ID" value="HDD43348.1"/>
    <property type="molecule type" value="Genomic_DNA"/>
</dbReference>
<feature type="region of interest" description="Sigma-70 factor domain-4" evidence="6">
    <location>
        <begin position="516"/>
        <end position="569"/>
    </location>
</feature>
<keyword evidence="4 6" id="KW-0238">DNA-binding</keyword>
<proteinExistence type="inferred from homology"/>
<evidence type="ECO:0000259" key="8">
    <source>
        <dbReference type="PROSITE" id="PS00715"/>
    </source>
</evidence>
<comment type="subcellular location">
    <subcellularLocation>
        <location evidence="6">Cytoplasm</location>
    </subcellularLocation>
</comment>
<dbReference type="PRINTS" id="PR00046">
    <property type="entry name" value="SIGMA70FCT"/>
</dbReference>
<dbReference type="PROSITE" id="PS00715">
    <property type="entry name" value="SIGMA70_1"/>
    <property type="match status" value="1"/>
</dbReference>
<organism evidence="10">
    <name type="scientific">Desulfofervidus auxilii</name>
    <dbReference type="NCBI Taxonomy" id="1621989"/>
    <lineage>
        <taxon>Bacteria</taxon>
        <taxon>Pseudomonadati</taxon>
        <taxon>Thermodesulfobacteriota</taxon>
        <taxon>Candidatus Desulfofervidia</taxon>
        <taxon>Candidatus Desulfofervidales</taxon>
        <taxon>Candidatus Desulfofervidaceae</taxon>
        <taxon>Candidatus Desulfofervidus</taxon>
    </lineage>
</organism>
<dbReference type="InterPro" id="IPR007624">
    <property type="entry name" value="RNA_pol_sigma70_r3"/>
</dbReference>
<dbReference type="InterPro" id="IPR014284">
    <property type="entry name" value="RNA_pol_sigma-70_dom"/>
</dbReference>
<dbReference type="InterPro" id="IPR009042">
    <property type="entry name" value="RNA_pol_sigma70_r1_2"/>
</dbReference>
<dbReference type="GO" id="GO:0006352">
    <property type="term" value="P:DNA-templated transcription initiation"/>
    <property type="evidence" value="ECO:0007669"/>
    <property type="project" value="UniProtKB-UniRule"/>
</dbReference>
<comment type="subunit">
    <text evidence="6">Interacts transiently with the RNA polymerase catalytic core.</text>
</comment>
<dbReference type="InterPro" id="IPR013325">
    <property type="entry name" value="RNA_pol_sigma_r2"/>
</dbReference>
<reference evidence="10" key="1">
    <citation type="journal article" date="2020" name="mSystems">
        <title>Genome- and Community-Level Interaction Insights into Carbon Utilization and Element Cycling Functions of Hydrothermarchaeota in Hydrothermal Sediment.</title>
        <authorList>
            <person name="Zhou Z."/>
            <person name="Liu Y."/>
            <person name="Xu W."/>
            <person name="Pan J."/>
            <person name="Luo Z.H."/>
            <person name="Li M."/>
        </authorList>
    </citation>
    <scope>NUCLEOTIDE SEQUENCE [LARGE SCALE GENOMIC DNA]</scope>
    <source>
        <strain evidence="10">HyVt-233</strain>
    </source>
</reference>
<keyword evidence="7" id="KW-0175">Coiled coil</keyword>
<dbReference type="Gene3D" id="1.10.10.10">
    <property type="entry name" value="Winged helix-like DNA-binding domain superfamily/Winged helix DNA-binding domain"/>
    <property type="match status" value="2"/>
</dbReference>
<feature type="domain" description="RNA polymerase sigma-70" evidence="8">
    <location>
        <begin position="372"/>
        <end position="385"/>
    </location>
</feature>
<dbReference type="Pfam" id="PF04545">
    <property type="entry name" value="Sigma70_r4"/>
    <property type="match status" value="1"/>
</dbReference>
<evidence type="ECO:0000256" key="5">
    <source>
        <dbReference type="ARBA" id="ARBA00023163"/>
    </source>
</evidence>
<dbReference type="PROSITE" id="PS00716">
    <property type="entry name" value="SIGMA70_2"/>
    <property type="match status" value="1"/>
</dbReference>
<dbReference type="InterPro" id="IPR042189">
    <property type="entry name" value="RNA_pol_sigma_70_r1_1_sf"/>
</dbReference>
<dbReference type="FunFam" id="1.10.601.10:FF:000001">
    <property type="entry name" value="RNA polymerase sigma factor SigA"/>
    <property type="match status" value="1"/>
</dbReference>
<dbReference type="InterPro" id="IPR000943">
    <property type="entry name" value="RNA_pol_sigma70"/>
</dbReference>
<sequence length="582" mass="68179">MTEEKSLFPEIKKLISLGKEKGYLTYEDLNEVLPEDVVSKCLQDALSIFDEMDIEIVEEPPENPSEQFSEEVNQQDEIFSDFSDIDVTRYVDPVKLYLKEMGEVPLLSREEEIEIAKVIEKGEEEVLDALLDSMIGIKEILKLRESLKKGKINIKEVVRDLDEEEREEEVEKKKKQVIAILDEVAVIEKENIHLRYLFKNKRIKEEDRKKIEERLKNNKKRICLCLKSIKLNRKQIKNIVNQLKQLMKEIETYEENMAECVFKTGLPLEKLKKIVGYLKKHPEERNNIAQKLNVTLDELSLIEQKVKQGQRGLLRIEGESNMDIKKLRDILRRVKEGERKAQEAKRKLVEANLRLVVSIAKKYTNRGLHFLDLIQEGNIGLMRAVEKFEYQRGYKFSTYATWWIRQAITRAIADQARTIRIPVHMIETINKLIKITRLLFQEKGREPTPEEIAERMEFPVEKINKILKIAKEPISLETPIGEDEDSLLGDFIEDKKILPPEDAVIRLDLAKQTRKVLSTLTPREEKVLRMRFGIGERADHTLEEVGKVFSVTRERIRQIEAKALRKMKHPSRSKFLRSFLED</sequence>
<dbReference type="FunFam" id="1.10.10.10:FF:000002">
    <property type="entry name" value="RNA polymerase sigma factor SigA"/>
    <property type="match status" value="1"/>
</dbReference>
<evidence type="ECO:0000256" key="6">
    <source>
        <dbReference type="HAMAP-Rule" id="MF_00963"/>
    </source>
</evidence>
<dbReference type="GO" id="GO:0005737">
    <property type="term" value="C:cytoplasm"/>
    <property type="evidence" value="ECO:0007669"/>
    <property type="project" value="UniProtKB-SubCell"/>
</dbReference>
<dbReference type="AlphaFoldDB" id="A0A7C0Y430"/>
<dbReference type="NCBIfam" id="NF004208">
    <property type="entry name" value="PRK05658.1"/>
    <property type="match status" value="1"/>
</dbReference>
<evidence type="ECO:0000256" key="4">
    <source>
        <dbReference type="ARBA" id="ARBA00023125"/>
    </source>
</evidence>
<protein>
    <recommendedName>
        <fullName evidence="6">RNA polymerase sigma factor SigA</fullName>
    </recommendedName>
</protein>
<dbReference type="Proteomes" id="UP000886289">
    <property type="component" value="Unassembled WGS sequence"/>
</dbReference>
<dbReference type="InterPro" id="IPR012760">
    <property type="entry name" value="RNA_pol_sigma_RpoD_C"/>
</dbReference>
<dbReference type="Pfam" id="PF00140">
    <property type="entry name" value="Sigma70_r1_2"/>
    <property type="match status" value="1"/>
</dbReference>
<feature type="region of interest" description="Sigma-70 factor domain-2" evidence="6">
    <location>
        <begin position="348"/>
        <end position="418"/>
    </location>
</feature>
<evidence type="ECO:0000256" key="3">
    <source>
        <dbReference type="ARBA" id="ARBA00023082"/>
    </source>
</evidence>
<evidence type="ECO:0000313" key="10">
    <source>
        <dbReference type="EMBL" id="HDD43348.1"/>
    </source>
</evidence>
<dbReference type="SUPFAM" id="SSF88659">
    <property type="entry name" value="Sigma3 and sigma4 domains of RNA polymerase sigma factors"/>
    <property type="match status" value="2"/>
</dbReference>
<dbReference type="InterPro" id="IPR007627">
    <property type="entry name" value="RNA_pol_sigma70_r2"/>
</dbReference>
<feature type="DNA-binding region" description="H-T-H motif" evidence="6">
    <location>
        <begin position="542"/>
        <end position="561"/>
    </location>
</feature>
<comment type="caution">
    <text evidence="10">The sequence shown here is derived from an EMBL/GenBank/DDBJ whole genome shotgun (WGS) entry which is preliminary data.</text>
</comment>
<gene>
    <name evidence="10" type="primary">rpoD</name>
    <name evidence="6" type="synonym">sigA</name>
    <name evidence="10" type="ORF">ENG63_00600</name>
</gene>
<feature type="coiled-coil region" evidence="7">
    <location>
        <begin position="147"/>
        <end position="174"/>
    </location>
</feature>
<keyword evidence="2 6" id="KW-0805">Transcription regulation</keyword>
<dbReference type="PANTHER" id="PTHR30603">
    <property type="entry name" value="RNA POLYMERASE SIGMA FACTOR RPO"/>
    <property type="match status" value="1"/>
</dbReference>